<keyword evidence="1" id="KW-0645">Protease</keyword>
<dbReference type="AlphaFoldDB" id="A0A7C4LZK4"/>
<dbReference type="PROSITE" id="PS01276">
    <property type="entry name" value="PEPTIDASE_U32"/>
    <property type="match status" value="1"/>
</dbReference>
<comment type="caution">
    <text evidence="5">The sequence shown here is derived from an EMBL/GenBank/DDBJ whole genome shotgun (WGS) entry which is preliminary data.</text>
</comment>
<dbReference type="GO" id="GO:0008233">
    <property type="term" value="F:peptidase activity"/>
    <property type="evidence" value="ECO:0007669"/>
    <property type="project" value="UniProtKB-KW"/>
</dbReference>
<reference evidence="5" key="1">
    <citation type="journal article" date="2020" name="mSystems">
        <title>Genome- and Community-Level Interaction Insights into Carbon Utilization and Element Cycling Functions of Hydrothermarchaeota in Hydrothermal Sediment.</title>
        <authorList>
            <person name="Zhou Z."/>
            <person name="Liu Y."/>
            <person name="Xu W."/>
            <person name="Pan J."/>
            <person name="Luo Z.H."/>
            <person name="Li M."/>
        </authorList>
    </citation>
    <scope>NUCLEOTIDE SEQUENCE [LARGE SCALE GENOMIC DNA]</scope>
    <source>
        <strain evidence="5">SpSt-579</strain>
    </source>
</reference>
<dbReference type="Pfam" id="PF16325">
    <property type="entry name" value="Peptidase_U32_C"/>
    <property type="match status" value="1"/>
</dbReference>
<dbReference type="Pfam" id="PF01136">
    <property type="entry name" value="Peptidase_U32"/>
    <property type="match status" value="1"/>
</dbReference>
<dbReference type="EMBL" id="DSYQ01000003">
    <property type="protein sequence ID" value="HGT70837.1"/>
    <property type="molecule type" value="Genomic_DNA"/>
</dbReference>
<evidence type="ECO:0000256" key="3">
    <source>
        <dbReference type="ARBA" id="ARBA00038374"/>
    </source>
</evidence>
<comment type="similarity">
    <text evidence="3">Belongs to the peptidase U32 family.</text>
</comment>
<keyword evidence="2" id="KW-0378">Hydrolase</keyword>
<dbReference type="InterPro" id="IPR032525">
    <property type="entry name" value="Peptidase_U32_C"/>
</dbReference>
<sequence>MKNKNLKKIELLCPAGDLDRLKTAVVFGADAVYCGLSDFSLRSARELNFTLETLREGIEFAHARNAKVYLTFNIFPHEWMMKDLEKEILNIKNSILNIDGFIVADLGMFSLIKKHFPDIPIHVSTQANTLNIEAIKMWGELGAERIVLARELTLGEIREISKKLKAKSYKLELEVFGHGAMCMAYSGRCLLSKYFTGREANLGECAQPCRWRYKIKSQKSNLKNQNYGVPSGQIFIEEETRPGDLLEIQEDPNGTYFMNSKDLCVLDILDQFIESGIDSLKIEGRTKSSFYVAVVTYVYRKAIDEYYKLSQISNLKSQKYGVALRQYKKTIKELMDELNQIQNRGYWHGFLIGRHDYQQEYDTAAIRPTVIPVGQVIEIGMHKGSTQEHGANFLMDVMNKFKVGEELEILTPNGIYPIKVKKIIDEKSKELEEILKPKEKVWIEIESRIKNLESKISERSILRRKMK</sequence>
<dbReference type="PANTHER" id="PTHR30217">
    <property type="entry name" value="PEPTIDASE U32 FAMILY"/>
    <property type="match status" value="1"/>
</dbReference>
<name>A0A7C4LZK4_UNCC3</name>
<protein>
    <submittedName>
        <fullName evidence="5">U32 family peptidase</fullName>
    </submittedName>
</protein>
<gene>
    <name evidence="5" type="ORF">ENT43_01075</name>
</gene>
<organism evidence="5">
    <name type="scientific">candidate division CPR3 bacterium</name>
    <dbReference type="NCBI Taxonomy" id="2268181"/>
    <lineage>
        <taxon>Bacteria</taxon>
        <taxon>Bacteria division CPR3</taxon>
    </lineage>
</organism>
<evidence type="ECO:0000259" key="4">
    <source>
        <dbReference type="Pfam" id="PF16325"/>
    </source>
</evidence>
<dbReference type="InterPro" id="IPR001539">
    <property type="entry name" value="Peptidase_U32"/>
</dbReference>
<evidence type="ECO:0000313" key="5">
    <source>
        <dbReference type="EMBL" id="HGT70837.1"/>
    </source>
</evidence>
<evidence type="ECO:0000256" key="2">
    <source>
        <dbReference type="ARBA" id="ARBA00022801"/>
    </source>
</evidence>
<proteinExistence type="inferred from homology"/>
<accession>A0A7C4LZK4</accession>
<feature type="domain" description="Peptidase family U32 C-terminal" evidence="4">
    <location>
        <begin position="392"/>
        <end position="448"/>
    </location>
</feature>
<dbReference type="PANTHER" id="PTHR30217:SF6">
    <property type="entry name" value="TRNA HYDROXYLATION PROTEIN P"/>
    <property type="match status" value="1"/>
</dbReference>
<dbReference type="GO" id="GO:0006508">
    <property type="term" value="P:proteolysis"/>
    <property type="evidence" value="ECO:0007669"/>
    <property type="project" value="UniProtKB-KW"/>
</dbReference>
<evidence type="ECO:0000256" key="1">
    <source>
        <dbReference type="ARBA" id="ARBA00022670"/>
    </source>
</evidence>
<dbReference type="Gene3D" id="2.40.30.10">
    <property type="entry name" value="Translation factors"/>
    <property type="match status" value="1"/>
</dbReference>
<dbReference type="InterPro" id="IPR051454">
    <property type="entry name" value="RNA/ubiquinone_mod_enzymes"/>
</dbReference>